<dbReference type="EMBL" id="AGNK02001814">
    <property type="status" value="NOT_ANNOTATED_CDS"/>
    <property type="molecule type" value="Genomic_DNA"/>
</dbReference>
<dbReference type="Pfam" id="PF03949">
    <property type="entry name" value="Malic_M"/>
    <property type="match status" value="1"/>
</dbReference>
<evidence type="ECO:0000313" key="6">
    <source>
        <dbReference type="EMBL" id="RCV18248.1"/>
    </source>
</evidence>
<evidence type="ECO:0000313" key="8">
    <source>
        <dbReference type="Proteomes" id="UP000004995"/>
    </source>
</evidence>
<organism evidence="6">
    <name type="scientific">Setaria italica</name>
    <name type="common">Foxtail millet</name>
    <name type="synonym">Panicum italicum</name>
    <dbReference type="NCBI Taxonomy" id="4555"/>
    <lineage>
        <taxon>Eukaryota</taxon>
        <taxon>Viridiplantae</taxon>
        <taxon>Streptophyta</taxon>
        <taxon>Embryophyta</taxon>
        <taxon>Tracheophyta</taxon>
        <taxon>Spermatophyta</taxon>
        <taxon>Magnoliopsida</taxon>
        <taxon>Liliopsida</taxon>
        <taxon>Poales</taxon>
        <taxon>Poaceae</taxon>
        <taxon>PACMAD clade</taxon>
        <taxon>Panicoideae</taxon>
        <taxon>Panicodae</taxon>
        <taxon>Paniceae</taxon>
        <taxon>Cenchrinae</taxon>
        <taxon>Setaria</taxon>
    </lineage>
</organism>
<evidence type="ECO:0000313" key="7">
    <source>
        <dbReference type="EnsemblPlants" id="KQL16004"/>
    </source>
</evidence>
<dbReference type="PANTHER" id="PTHR23406">
    <property type="entry name" value="MALIC ENZYME-RELATED"/>
    <property type="match status" value="1"/>
</dbReference>
<dbReference type="InterPro" id="IPR046346">
    <property type="entry name" value="Aminoacid_DH-like_N_sf"/>
</dbReference>
<dbReference type="EMBL" id="CM003530">
    <property type="protein sequence ID" value="RCV18248.1"/>
    <property type="molecule type" value="Genomic_DNA"/>
</dbReference>
<evidence type="ECO:0000256" key="3">
    <source>
        <dbReference type="ARBA" id="ARBA00022723"/>
    </source>
</evidence>
<dbReference type="InterPro" id="IPR036291">
    <property type="entry name" value="NAD(P)-bd_dom_sf"/>
</dbReference>
<dbReference type="eggNOG" id="KOG1257">
    <property type="taxonomic scope" value="Eukaryota"/>
</dbReference>
<dbReference type="STRING" id="4555.K3ZEB4"/>
<evidence type="ECO:0000256" key="1">
    <source>
        <dbReference type="ARBA" id="ARBA00001936"/>
    </source>
</evidence>
<dbReference type="PANTHER" id="PTHR23406:SF94">
    <property type="entry name" value="NADP-DEPENDENT MALIC ENZYME, CHLOROPLASTIC"/>
    <property type="match status" value="1"/>
</dbReference>
<evidence type="ECO:0000259" key="5">
    <source>
        <dbReference type="SMART" id="SM01274"/>
    </source>
</evidence>
<dbReference type="SMART" id="SM01274">
    <property type="entry name" value="malic"/>
    <property type="match status" value="1"/>
</dbReference>
<dbReference type="EnsemblPlants" id="KQL16004">
    <property type="protein sequence ID" value="KQL16004"/>
    <property type="gene ID" value="SETIT_024907mg"/>
</dbReference>
<dbReference type="Gene3D" id="3.40.50.720">
    <property type="entry name" value="NAD(P)-binding Rossmann-like Domain"/>
    <property type="match status" value="1"/>
</dbReference>
<dbReference type="Pfam" id="PF00390">
    <property type="entry name" value="malic"/>
    <property type="match status" value="1"/>
</dbReference>
<evidence type="ECO:0000256" key="2">
    <source>
        <dbReference type="ARBA" id="ARBA00008785"/>
    </source>
</evidence>
<dbReference type="SUPFAM" id="SSF53223">
    <property type="entry name" value="Aminoacid dehydrogenase-like, N-terminal domain"/>
    <property type="match status" value="1"/>
</dbReference>
<evidence type="ECO:0000256" key="4">
    <source>
        <dbReference type="RuleBase" id="RU003426"/>
    </source>
</evidence>
<keyword evidence="4" id="KW-0560">Oxidoreductase</keyword>
<dbReference type="InterPro" id="IPR012302">
    <property type="entry name" value="Malic_NAD-bd"/>
</dbReference>
<protein>
    <recommendedName>
        <fullName evidence="4">Malic enzyme</fullName>
    </recommendedName>
</protein>
<keyword evidence="8" id="KW-1185">Reference proteome</keyword>
<name>K3ZEB4_SETIT</name>
<dbReference type="PROSITE" id="PS00331">
    <property type="entry name" value="MALIC_ENZYMES"/>
    <property type="match status" value="1"/>
</dbReference>
<dbReference type="GO" id="GO:0009507">
    <property type="term" value="C:chloroplast"/>
    <property type="evidence" value="ECO:0000318"/>
    <property type="project" value="GO_Central"/>
</dbReference>
<dbReference type="InterPro" id="IPR012301">
    <property type="entry name" value="Malic_N_dom"/>
</dbReference>
<dbReference type="InterPro" id="IPR037062">
    <property type="entry name" value="Malic_N_dom_sf"/>
</dbReference>
<reference evidence="6" key="2">
    <citation type="submission" date="2015-07" db="EMBL/GenBank/DDBJ databases">
        <authorList>
            <person name="Noorani M."/>
        </authorList>
    </citation>
    <scope>NUCLEOTIDE SEQUENCE</scope>
    <source>
        <strain evidence="6">Yugu1</strain>
    </source>
</reference>
<dbReference type="GO" id="GO:0004473">
    <property type="term" value="F:malate dehydrogenase (decarboxylating) (NADP+) activity"/>
    <property type="evidence" value="ECO:0000318"/>
    <property type="project" value="GO_Central"/>
</dbReference>
<reference evidence="6 8" key="1">
    <citation type="journal article" date="2012" name="Nat. Biotechnol.">
        <title>Reference genome sequence of the model plant Setaria.</title>
        <authorList>
            <person name="Bennetzen J.L."/>
            <person name="Schmutz J."/>
            <person name="Wang H."/>
            <person name="Percifield R."/>
            <person name="Hawkins J."/>
            <person name="Pontaroli A.C."/>
            <person name="Estep M."/>
            <person name="Feng L."/>
            <person name="Vaughn J.N."/>
            <person name="Grimwood J."/>
            <person name="Jenkins J."/>
            <person name="Barry K."/>
            <person name="Lindquist E."/>
            <person name="Hellsten U."/>
            <person name="Deshpande S."/>
            <person name="Wang X."/>
            <person name="Wu X."/>
            <person name="Mitros T."/>
            <person name="Triplett J."/>
            <person name="Yang X."/>
            <person name="Ye C.Y."/>
            <person name="Mauro-Herrera M."/>
            <person name="Wang L."/>
            <person name="Li P."/>
            <person name="Sharma M."/>
            <person name="Sharma R."/>
            <person name="Ronald P.C."/>
            <person name="Panaud O."/>
            <person name="Kellogg E.A."/>
            <person name="Brutnell T.P."/>
            <person name="Doust A.N."/>
            <person name="Tuskan G.A."/>
            <person name="Rokhsar D."/>
            <person name="Devos K.M."/>
        </authorList>
    </citation>
    <scope>NUCLEOTIDE SEQUENCE [LARGE SCALE GENOMIC DNA]</scope>
    <source>
        <strain evidence="8">cv. Yugu1</strain>
        <strain evidence="6">Yugu1</strain>
    </source>
</reference>
<dbReference type="OrthoDB" id="5365701at2759"/>
<feature type="domain" description="Malic enzyme N-terminal" evidence="5">
    <location>
        <begin position="4"/>
        <end position="98"/>
    </location>
</feature>
<comment type="similarity">
    <text evidence="2 4">Belongs to the malic enzymes family.</text>
</comment>
<dbReference type="InterPro" id="IPR001891">
    <property type="entry name" value="Malic_OxRdtase"/>
</dbReference>
<gene>
    <name evidence="6" type="ORF">SETIT_3G284800v2</name>
</gene>
<dbReference type="AlphaFoldDB" id="K3ZEB4"/>
<dbReference type="PRINTS" id="PR00072">
    <property type="entry name" value="MALOXRDTASE"/>
</dbReference>
<comment type="cofactor">
    <cofactor evidence="1">
        <name>Mn(2+)</name>
        <dbReference type="ChEBI" id="CHEBI:29035"/>
    </cofactor>
</comment>
<sequence length="213" mass="23324">MVGLCGVAGVGRTAAPFDGGPREEWPAAPANGRLLHREKLLNDEFYIGLRQKRATGKEYHELIEEFMSAVVQIYGEKVLIQFEDFANHNDFDLLEKYSKSHLVFNDDIQGTAPVVLAGLLASLKVVGGTLAEHTYLFLGAGEAGTGIAELIALQISKQVKVKKFMVDVRSINSLDTCPSHELSQDNNLNETSQARQDLAEGSHCLSKGSSHQW</sequence>
<dbReference type="GO" id="GO:0006108">
    <property type="term" value="P:malate metabolic process"/>
    <property type="evidence" value="ECO:0000318"/>
    <property type="project" value="GO_Central"/>
</dbReference>
<keyword evidence="3 4" id="KW-0479">Metal-binding</keyword>
<dbReference type="GO" id="GO:0051287">
    <property type="term" value="F:NAD binding"/>
    <property type="evidence" value="ECO:0007669"/>
    <property type="project" value="InterPro"/>
</dbReference>
<dbReference type="HOGENOM" id="CLU_1296301_0_0_1"/>
<dbReference type="GO" id="GO:0046872">
    <property type="term" value="F:metal ion binding"/>
    <property type="evidence" value="ECO:0007669"/>
    <property type="project" value="UniProtKB-KW"/>
</dbReference>
<proteinExistence type="inferred from homology"/>
<dbReference type="Gramene" id="KQL16004">
    <property type="protein sequence ID" value="KQL16004"/>
    <property type="gene ID" value="SETIT_024907mg"/>
</dbReference>
<accession>K3ZEB4</accession>
<reference evidence="7" key="3">
    <citation type="submission" date="2018-08" db="UniProtKB">
        <authorList>
            <consortium name="EnsemblPlants"/>
        </authorList>
    </citation>
    <scope>IDENTIFICATION</scope>
    <source>
        <strain evidence="7">Yugu1</strain>
    </source>
</reference>
<dbReference type="Gene3D" id="3.40.50.10380">
    <property type="entry name" value="Malic enzyme, N-terminal domain"/>
    <property type="match status" value="1"/>
</dbReference>
<dbReference type="Proteomes" id="UP000004995">
    <property type="component" value="Unassembled WGS sequence"/>
</dbReference>
<dbReference type="InterPro" id="IPR015884">
    <property type="entry name" value="Malic_enzyme_CS"/>
</dbReference>
<dbReference type="SUPFAM" id="SSF51735">
    <property type="entry name" value="NAD(P)-binding Rossmann-fold domains"/>
    <property type="match status" value="1"/>
</dbReference>